<evidence type="ECO:0000313" key="5">
    <source>
        <dbReference type="Proteomes" id="UP000183263"/>
    </source>
</evidence>
<dbReference type="Pfam" id="PF12833">
    <property type="entry name" value="HTH_18"/>
    <property type="match status" value="1"/>
</dbReference>
<organism evidence="4 5">
    <name type="scientific">Rhodococcus triatomae</name>
    <dbReference type="NCBI Taxonomy" id="300028"/>
    <lineage>
        <taxon>Bacteria</taxon>
        <taxon>Bacillati</taxon>
        <taxon>Actinomycetota</taxon>
        <taxon>Actinomycetes</taxon>
        <taxon>Mycobacteriales</taxon>
        <taxon>Nocardiaceae</taxon>
        <taxon>Rhodococcus</taxon>
    </lineage>
</organism>
<dbReference type="Proteomes" id="UP000183263">
    <property type="component" value="Unassembled WGS sequence"/>
</dbReference>
<keyword evidence="1" id="KW-0805">Transcription regulation</keyword>
<dbReference type="SMART" id="SM00342">
    <property type="entry name" value="HTH_ARAC"/>
    <property type="match status" value="1"/>
</dbReference>
<dbReference type="RefSeq" id="WP_072737373.1">
    <property type="nucleotide sequence ID" value="NZ_CP048813.1"/>
</dbReference>
<keyword evidence="2 4" id="KW-0238">DNA-binding</keyword>
<evidence type="ECO:0000256" key="2">
    <source>
        <dbReference type="ARBA" id="ARBA00023125"/>
    </source>
</evidence>
<dbReference type="PROSITE" id="PS01124">
    <property type="entry name" value="HTH_ARAC_FAMILY_2"/>
    <property type="match status" value="1"/>
</dbReference>
<evidence type="ECO:0000256" key="1">
    <source>
        <dbReference type="ARBA" id="ARBA00023015"/>
    </source>
</evidence>
<dbReference type="GO" id="GO:0003700">
    <property type="term" value="F:DNA-binding transcription factor activity"/>
    <property type="evidence" value="ECO:0007669"/>
    <property type="project" value="InterPro"/>
</dbReference>
<sequence>MSWYVPSTPAPDLSDTVVCGWTARSEGGEHLLVPDACVDVLWIRGVGLRVCGPETAAWAFVLPDGVESTGVRLRPGEAAHLFRTPTSEYRDVRVGLDELLGSPWDRRLTDRLDNAPGPRARTAIFEDAVREWRRHRPEPDPFARHVCGALAEWNWPVRDLAEHTSMTERRLQRRCNDVFGYSPATLRSILRLQRFMALARQARGSGLAEVAFLAGYSDQAHLTRDCRRITSLTPVSLLASAAPHWHGEGSVVAPSSTSERVA</sequence>
<reference evidence="4 5" key="1">
    <citation type="submission" date="2016-10" db="EMBL/GenBank/DDBJ databases">
        <authorList>
            <person name="de Groot N.N."/>
        </authorList>
    </citation>
    <scope>NUCLEOTIDE SEQUENCE [LARGE SCALE GENOMIC DNA]</scope>
    <source>
        <strain evidence="4 5">DSM 44892</strain>
    </source>
</reference>
<name>A0A1G8IA92_9NOCA</name>
<dbReference type="GO" id="GO:0043565">
    <property type="term" value="F:sequence-specific DNA binding"/>
    <property type="evidence" value="ECO:0007669"/>
    <property type="project" value="InterPro"/>
</dbReference>
<protein>
    <submittedName>
        <fullName evidence="4">AraC-type DNA-binding protein</fullName>
    </submittedName>
</protein>
<accession>A0A1G8IA92</accession>
<dbReference type="PANTHER" id="PTHR46796:SF15">
    <property type="entry name" value="BLL1074 PROTEIN"/>
    <property type="match status" value="1"/>
</dbReference>
<dbReference type="Gene3D" id="1.10.10.60">
    <property type="entry name" value="Homeodomain-like"/>
    <property type="match status" value="1"/>
</dbReference>
<proteinExistence type="predicted"/>
<dbReference type="AlphaFoldDB" id="A0A1G8IA92"/>
<keyword evidence="5" id="KW-1185">Reference proteome</keyword>
<dbReference type="EMBL" id="FNDN01000005">
    <property type="protein sequence ID" value="SDI15681.1"/>
    <property type="molecule type" value="Genomic_DNA"/>
</dbReference>
<dbReference type="InterPro" id="IPR018060">
    <property type="entry name" value="HTH_AraC"/>
</dbReference>
<evidence type="ECO:0000256" key="3">
    <source>
        <dbReference type="ARBA" id="ARBA00023163"/>
    </source>
</evidence>
<evidence type="ECO:0000313" key="4">
    <source>
        <dbReference type="EMBL" id="SDI15681.1"/>
    </source>
</evidence>
<dbReference type="PANTHER" id="PTHR46796">
    <property type="entry name" value="HTH-TYPE TRANSCRIPTIONAL ACTIVATOR RHAS-RELATED"/>
    <property type="match status" value="1"/>
</dbReference>
<dbReference type="OrthoDB" id="9815799at2"/>
<dbReference type="InterPro" id="IPR046532">
    <property type="entry name" value="DUF6597"/>
</dbReference>
<gene>
    <name evidence="4" type="ORF">SAMN05444695_105208</name>
</gene>
<keyword evidence="3" id="KW-0804">Transcription</keyword>
<dbReference type="Pfam" id="PF20240">
    <property type="entry name" value="DUF6597"/>
    <property type="match status" value="1"/>
</dbReference>
<dbReference type="InterPro" id="IPR050204">
    <property type="entry name" value="AraC_XylS_family_regulators"/>
</dbReference>